<dbReference type="CDD" id="cd07896">
    <property type="entry name" value="Adenylation_kDNA_ligase_like"/>
    <property type="match status" value="1"/>
</dbReference>
<dbReference type="GO" id="GO:0003910">
    <property type="term" value="F:DNA ligase (ATP) activity"/>
    <property type="evidence" value="ECO:0007669"/>
    <property type="project" value="UniProtKB-EC"/>
</dbReference>
<accession>A0ABV3U0H1</accession>
<proteinExistence type="predicted"/>
<keyword evidence="5" id="KW-0234">DNA repair</keyword>
<gene>
    <name evidence="9" type="ORF">AB4875_15485</name>
</gene>
<dbReference type="NCBIfam" id="NF006592">
    <property type="entry name" value="PRK09125.1"/>
    <property type="match status" value="1"/>
</dbReference>
<comment type="caution">
    <text evidence="9">The sequence shown here is derived from an EMBL/GenBank/DDBJ whole genome shotgun (WGS) entry which is preliminary data.</text>
</comment>
<evidence type="ECO:0000313" key="10">
    <source>
        <dbReference type="Proteomes" id="UP001557484"/>
    </source>
</evidence>
<dbReference type="InterPro" id="IPR012310">
    <property type="entry name" value="DNA_ligase_ATP-dep_cent"/>
</dbReference>
<evidence type="ECO:0000259" key="8">
    <source>
        <dbReference type="Pfam" id="PF14743"/>
    </source>
</evidence>
<dbReference type="InterPro" id="IPR050326">
    <property type="entry name" value="NAD_dep_DNA_ligaseB"/>
</dbReference>
<dbReference type="Pfam" id="PF01068">
    <property type="entry name" value="DNA_ligase_A_M"/>
    <property type="match status" value="1"/>
</dbReference>
<feature type="domain" description="ATP-dependent DNA ligase family profile" evidence="7">
    <location>
        <begin position="58"/>
        <end position="216"/>
    </location>
</feature>
<dbReference type="PANTHER" id="PTHR47810">
    <property type="entry name" value="DNA LIGASE"/>
    <property type="match status" value="1"/>
</dbReference>
<dbReference type="InterPro" id="IPR029319">
    <property type="entry name" value="DNA_ligase_OB"/>
</dbReference>
<keyword evidence="4" id="KW-0227">DNA damage</keyword>
<evidence type="ECO:0000256" key="1">
    <source>
        <dbReference type="ARBA" id="ARBA00001968"/>
    </source>
</evidence>
<dbReference type="InterPro" id="IPR012340">
    <property type="entry name" value="NA-bd_OB-fold"/>
</dbReference>
<dbReference type="EMBL" id="JBFRYB010000001">
    <property type="protein sequence ID" value="MEX1666897.1"/>
    <property type="molecule type" value="Genomic_DNA"/>
</dbReference>
<evidence type="ECO:0000259" key="7">
    <source>
        <dbReference type="Pfam" id="PF01068"/>
    </source>
</evidence>
<keyword evidence="2 9" id="KW-0436">Ligase</keyword>
<dbReference type="Gene3D" id="2.40.50.140">
    <property type="entry name" value="Nucleic acid-binding proteins"/>
    <property type="match status" value="1"/>
</dbReference>
<evidence type="ECO:0000256" key="2">
    <source>
        <dbReference type="ARBA" id="ARBA00022598"/>
    </source>
</evidence>
<dbReference type="EC" id="6.5.1.1" evidence="9"/>
<dbReference type="CDD" id="cd08041">
    <property type="entry name" value="OBF_kDNA_ligase_like"/>
    <property type="match status" value="1"/>
</dbReference>
<dbReference type="PANTHER" id="PTHR47810:SF1">
    <property type="entry name" value="DNA LIGASE B"/>
    <property type="match status" value="1"/>
</dbReference>
<name>A0ABV3U0H1_9GAMM</name>
<comment type="catalytic activity">
    <reaction evidence="6">
        <text>ATP + (deoxyribonucleotide)n-3'-hydroxyl + 5'-phospho-(deoxyribonucleotide)m = (deoxyribonucleotide)n+m + AMP + diphosphate.</text>
        <dbReference type="EC" id="6.5.1.1"/>
    </reaction>
</comment>
<evidence type="ECO:0000256" key="3">
    <source>
        <dbReference type="ARBA" id="ARBA00022705"/>
    </source>
</evidence>
<keyword evidence="10" id="KW-1185">Reference proteome</keyword>
<evidence type="ECO:0000256" key="5">
    <source>
        <dbReference type="ARBA" id="ARBA00023204"/>
    </source>
</evidence>
<evidence type="ECO:0000256" key="4">
    <source>
        <dbReference type="ARBA" id="ARBA00022763"/>
    </source>
</evidence>
<dbReference type="SUPFAM" id="SSF50249">
    <property type="entry name" value="Nucleic acid-binding proteins"/>
    <property type="match status" value="1"/>
</dbReference>
<dbReference type="Gene3D" id="3.30.1490.70">
    <property type="match status" value="1"/>
</dbReference>
<dbReference type="Proteomes" id="UP001557484">
    <property type="component" value="Unassembled WGS sequence"/>
</dbReference>
<dbReference type="Pfam" id="PF14743">
    <property type="entry name" value="DNA_ligase_OB_2"/>
    <property type="match status" value="1"/>
</dbReference>
<evidence type="ECO:0000313" key="9">
    <source>
        <dbReference type="EMBL" id="MEX1666897.1"/>
    </source>
</evidence>
<organism evidence="9 10">
    <name type="scientific">Zhongshania arctica</name>
    <dbReference type="NCBI Taxonomy" id="3238302"/>
    <lineage>
        <taxon>Bacteria</taxon>
        <taxon>Pseudomonadati</taxon>
        <taxon>Pseudomonadota</taxon>
        <taxon>Gammaproteobacteria</taxon>
        <taxon>Cellvibrionales</taxon>
        <taxon>Spongiibacteraceae</taxon>
        <taxon>Zhongshania</taxon>
    </lineage>
</organism>
<protein>
    <submittedName>
        <fullName evidence="9">DNA ligase</fullName>
        <ecNumber evidence="9">6.5.1.1</ecNumber>
    </submittedName>
</protein>
<sequence>MPINRSIFSCPVTSSVRTLVTQVVLAVLMGSLITPALADSTSKPALILAKPYHSDINVADYWISEKLDGVRAYWDGEALISRQGNRYHAPSWFIAEFPNTPLDGELWMGRGRFDELSGAVRKQTPLKAQWQEIRFMAFDLPAAEGSFDARLLQLKQLIEQNNSPYLELVEQQKLSTGKALLAHLDGVIAQGGEGLMLHLASAPYRAKRSDDLLKLKRYQDAEATVIGHLPGKGKYKGMLGALLLETESGLRFKIGSGFSQEQRKAPPPIGSTITYKYFGLSSKGTPRFASFLRIRNEN</sequence>
<feature type="domain" description="DNA ligase OB-like" evidence="8">
    <location>
        <begin position="230"/>
        <end position="295"/>
    </location>
</feature>
<keyword evidence="3" id="KW-0235">DNA replication</keyword>
<dbReference type="Gene3D" id="3.30.470.30">
    <property type="entry name" value="DNA ligase/mRNA capping enzyme"/>
    <property type="match status" value="1"/>
</dbReference>
<dbReference type="SUPFAM" id="SSF56091">
    <property type="entry name" value="DNA ligase/mRNA capping enzyme, catalytic domain"/>
    <property type="match status" value="1"/>
</dbReference>
<dbReference type="RefSeq" id="WP_368376959.1">
    <property type="nucleotide sequence ID" value="NZ_JBFRYB010000001.1"/>
</dbReference>
<reference evidence="9 10" key="1">
    <citation type="journal article" date="2011" name="Int. J. Syst. Evol. Microbiol.">
        <title>Zhongshania antarctica gen. nov., sp. nov. and Zhongshania guokunii sp. nov., gammaproteobacteria respectively isolated from coastal attached (fast) ice and surface seawater of the Antarctic.</title>
        <authorList>
            <person name="Li H.J."/>
            <person name="Zhang X.Y."/>
            <person name="Chen C.X."/>
            <person name="Zhang Y.J."/>
            <person name="Gao Z.M."/>
            <person name="Yu Y."/>
            <person name="Chen X.L."/>
            <person name="Chen B."/>
            <person name="Zhang Y.Z."/>
        </authorList>
    </citation>
    <scope>NUCLEOTIDE SEQUENCE [LARGE SCALE GENOMIC DNA]</scope>
    <source>
        <strain evidence="9 10">R06B22</strain>
    </source>
</reference>
<evidence type="ECO:0000256" key="6">
    <source>
        <dbReference type="ARBA" id="ARBA00034003"/>
    </source>
</evidence>
<comment type="cofactor">
    <cofactor evidence="1">
        <name>a divalent metal cation</name>
        <dbReference type="ChEBI" id="CHEBI:60240"/>
    </cofactor>
</comment>